<keyword evidence="2" id="KW-1185">Reference proteome</keyword>
<evidence type="ECO:0000313" key="2">
    <source>
        <dbReference type="Proteomes" id="UP001054945"/>
    </source>
</evidence>
<organism evidence="1 2">
    <name type="scientific">Caerostris extrusa</name>
    <name type="common">Bark spider</name>
    <name type="synonym">Caerostris bankana</name>
    <dbReference type="NCBI Taxonomy" id="172846"/>
    <lineage>
        <taxon>Eukaryota</taxon>
        <taxon>Metazoa</taxon>
        <taxon>Ecdysozoa</taxon>
        <taxon>Arthropoda</taxon>
        <taxon>Chelicerata</taxon>
        <taxon>Arachnida</taxon>
        <taxon>Araneae</taxon>
        <taxon>Araneomorphae</taxon>
        <taxon>Entelegynae</taxon>
        <taxon>Araneoidea</taxon>
        <taxon>Araneidae</taxon>
        <taxon>Caerostris</taxon>
    </lineage>
</organism>
<gene>
    <name evidence="1" type="ORF">CEXT_791021</name>
</gene>
<sequence length="93" mass="10529">MAHPQKHSHPPWSRNWLIASSDSMDINPGMAHFLKALVDWSEFHEVSPIMARKDSMALLDVLAGILWTDVMDGILWTDVMDGILWTDVMDGIL</sequence>
<comment type="caution">
    <text evidence="1">The sequence shown here is derived from an EMBL/GenBank/DDBJ whole genome shotgun (WGS) entry which is preliminary data.</text>
</comment>
<evidence type="ECO:0000313" key="1">
    <source>
        <dbReference type="EMBL" id="GIY64205.1"/>
    </source>
</evidence>
<name>A0AAV4V2M7_CAEEX</name>
<protein>
    <submittedName>
        <fullName evidence="1">Uncharacterized protein</fullName>
    </submittedName>
</protein>
<dbReference type="Proteomes" id="UP001054945">
    <property type="component" value="Unassembled WGS sequence"/>
</dbReference>
<accession>A0AAV4V2M7</accession>
<reference evidence="1 2" key="1">
    <citation type="submission" date="2021-06" db="EMBL/GenBank/DDBJ databases">
        <title>Caerostris extrusa draft genome.</title>
        <authorList>
            <person name="Kono N."/>
            <person name="Arakawa K."/>
        </authorList>
    </citation>
    <scope>NUCLEOTIDE SEQUENCE [LARGE SCALE GENOMIC DNA]</scope>
</reference>
<dbReference type="AlphaFoldDB" id="A0AAV4V2M7"/>
<dbReference type="EMBL" id="BPLR01013843">
    <property type="protein sequence ID" value="GIY64205.1"/>
    <property type="molecule type" value="Genomic_DNA"/>
</dbReference>
<proteinExistence type="predicted"/>